<dbReference type="EMBL" id="MT145098">
    <property type="protein sequence ID" value="QJI03550.1"/>
    <property type="molecule type" value="Genomic_DNA"/>
</dbReference>
<gene>
    <name evidence="1" type="ORF">TM448B04658_0002</name>
</gene>
<proteinExistence type="predicted"/>
<reference evidence="1" key="1">
    <citation type="submission" date="2020-03" db="EMBL/GenBank/DDBJ databases">
        <title>The deep terrestrial virosphere.</title>
        <authorList>
            <person name="Holmfeldt K."/>
            <person name="Nilsson E."/>
            <person name="Simone D."/>
            <person name="Lopez-Fernandez M."/>
            <person name="Wu X."/>
            <person name="de Brujin I."/>
            <person name="Lundin D."/>
            <person name="Andersson A."/>
            <person name="Bertilsson S."/>
            <person name="Dopson M."/>
        </authorList>
    </citation>
    <scope>NUCLEOTIDE SEQUENCE</scope>
    <source>
        <strain evidence="1">TM448B04658</strain>
    </source>
</reference>
<name>A0A6M3Y046_9ZZZZ</name>
<evidence type="ECO:0000313" key="1">
    <source>
        <dbReference type="EMBL" id="QJI03550.1"/>
    </source>
</evidence>
<dbReference type="AlphaFoldDB" id="A0A6M3Y046"/>
<protein>
    <recommendedName>
        <fullName evidence="2">Tail tape measure protein</fullName>
    </recommendedName>
</protein>
<accession>A0A6M3Y046</accession>
<dbReference type="Gene3D" id="1.20.120.20">
    <property type="entry name" value="Apolipoprotein"/>
    <property type="match status" value="1"/>
</dbReference>
<evidence type="ECO:0008006" key="2">
    <source>
        <dbReference type="Google" id="ProtNLM"/>
    </source>
</evidence>
<sequence>MIDWVVNQLIRLWDALASWATAIYDTVAGWIDDVYSWAATVANELYSYIKTVISDVRSWARATFAEIGEIANTIINYITNTYQTITNNISNVINNISNYITETYETIVNNISNTYNTIVNNITNVIGLTVENLVEWFRGVGGATMSWVEGLFVKAEDVWNTITGNIEEWWKPKAQSIQKTIDTSWAKWDTLLNNLDTIKNDIWSFFTDPLHFLLKLWSWDTILGWTAPFFEAAGGTEEARDEEYAKVPKLEDDITTQALILKDKALTASQPQAEIIDEAIAKIQAQVLTEIS</sequence>
<organism evidence="1">
    <name type="scientific">viral metagenome</name>
    <dbReference type="NCBI Taxonomy" id="1070528"/>
    <lineage>
        <taxon>unclassified sequences</taxon>
        <taxon>metagenomes</taxon>
        <taxon>organismal metagenomes</taxon>
    </lineage>
</organism>